<dbReference type="AlphaFoldDB" id="A0A0E9TNL9"/>
<evidence type="ECO:0000313" key="2">
    <source>
        <dbReference type="EMBL" id="JAH55269.1"/>
    </source>
</evidence>
<accession>A0A0E9TNL9</accession>
<sequence>MVRGPTEPQSISFFHCKTRGP</sequence>
<name>A0A0E9TNL9_ANGAN</name>
<reference evidence="2" key="2">
    <citation type="journal article" date="2015" name="Fish Shellfish Immunol.">
        <title>Early steps in the European eel (Anguilla anguilla)-Vibrio vulnificus interaction in the gills: Role of the RtxA13 toxin.</title>
        <authorList>
            <person name="Callol A."/>
            <person name="Pajuelo D."/>
            <person name="Ebbesson L."/>
            <person name="Teles M."/>
            <person name="MacKenzie S."/>
            <person name="Amaro C."/>
        </authorList>
    </citation>
    <scope>NUCLEOTIDE SEQUENCE</scope>
</reference>
<feature type="region of interest" description="Disordered" evidence="1">
    <location>
        <begin position="1"/>
        <end position="21"/>
    </location>
</feature>
<protein>
    <submittedName>
        <fullName evidence="2">Uncharacterized protein</fullName>
    </submittedName>
</protein>
<reference evidence="2" key="1">
    <citation type="submission" date="2014-11" db="EMBL/GenBank/DDBJ databases">
        <authorList>
            <person name="Amaro Gonzalez C."/>
        </authorList>
    </citation>
    <scope>NUCLEOTIDE SEQUENCE</scope>
</reference>
<organism evidence="2">
    <name type="scientific">Anguilla anguilla</name>
    <name type="common">European freshwater eel</name>
    <name type="synonym">Muraena anguilla</name>
    <dbReference type="NCBI Taxonomy" id="7936"/>
    <lineage>
        <taxon>Eukaryota</taxon>
        <taxon>Metazoa</taxon>
        <taxon>Chordata</taxon>
        <taxon>Craniata</taxon>
        <taxon>Vertebrata</taxon>
        <taxon>Euteleostomi</taxon>
        <taxon>Actinopterygii</taxon>
        <taxon>Neopterygii</taxon>
        <taxon>Teleostei</taxon>
        <taxon>Anguilliformes</taxon>
        <taxon>Anguillidae</taxon>
        <taxon>Anguilla</taxon>
    </lineage>
</organism>
<proteinExistence type="predicted"/>
<evidence type="ECO:0000256" key="1">
    <source>
        <dbReference type="SAM" id="MobiDB-lite"/>
    </source>
</evidence>
<dbReference type="EMBL" id="GBXM01053308">
    <property type="protein sequence ID" value="JAH55269.1"/>
    <property type="molecule type" value="Transcribed_RNA"/>
</dbReference>